<feature type="domain" description="BHLH" evidence="6">
    <location>
        <begin position="368"/>
        <end position="417"/>
    </location>
</feature>
<dbReference type="Pfam" id="PF23173">
    <property type="entry name" value="bHLH_SAC51"/>
    <property type="match status" value="1"/>
</dbReference>
<dbReference type="PANTHER" id="PTHR36066">
    <property type="entry name" value="TRANSCRIPTION FACTOR BHLH145"/>
    <property type="match status" value="1"/>
</dbReference>
<feature type="region of interest" description="Disordered" evidence="5">
    <location>
        <begin position="271"/>
        <end position="320"/>
    </location>
</feature>
<dbReference type="EMBL" id="CAUOFW020001825">
    <property type="protein sequence ID" value="CAK9148997.1"/>
    <property type="molecule type" value="Genomic_DNA"/>
</dbReference>
<name>A0ABC8RWT6_9AQUA</name>
<evidence type="ECO:0000313" key="7">
    <source>
        <dbReference type="EMBL" id="CAK9148997.1"/>
    </source>
</evidence>
<evidence type="ECO:0000256" key="3">
    <source>
        <dbReference type="ARBA" id="ARBA00023163"/>
    </source>
</evidence>
<dbReference type="InterPro" id="IPR036638">
    <property type="entry name" value="HLH_DNA-bd_sf"/>
</dbReference>
<sequence>MVCQAASQTRFRALKHENGIAGCATIIVRVIACFQPLQDCQAEYFRHLLKPHYDYCSLGSCCGWMAEDFGSWFHHQHSDQKSPNLGNFTFPFNLGQQRTVPAYMYPCGGNMVAANGTYPLSVFTGLPNYKACQPNEPRGWFYCLPRFGQAFAPAPNSVLKEKLLANPHEICKEAGAPDVGPGCPEKRFLVFDQSGDQTTLIFNSGIVSPAQCMTSWNPKAPAAYELNTDPGAKKDAAYHYGAFLTDEYEEGNHTDDVGSELREDTGELDALLDSDDDDYYSEDDEETSTGHSPSTMTGYDKQELSEESGEEVASSAGPAKRQKLLHGEYGVPSLMDTASSLKRNRCFEDENDAESRCGDGNYQYQVLGNMDSSSGNKRSRREKIRETISILQTIIPGEKGKDAIMVIDEAINHLRSLKHNAKALGLDTL</sequence>
<protein>
    <recommendedName>
        <fullName evidence="6">BHLH domain-containing protein</fullName>
    </recommendedName>
</protein>
<dbReference type="Gene3D" id="4.10.280.10">
    <property type="entry name" value="Helix-loop-helix DNA-binding domain"/>
    <property type="match status" value="1"/>
</dbReference>
<dbReference type="InterPro" id="IPR011598">
    <property type="entry name" value="bHLH_dom"/>
</dbReference>
<evidence type="ECO:0000256" key="5">
    <source>
        <dbReference type="SAM" id="MobiDB-lite"/>
    </source>
</evidence>
<dbReference type="PROSITE" id="PS50888">
    <property type="entry name" value="BHLH"/>
    <property type="match status" value="1"/>
</dbReference>
<dbReference type="InterPro" id="IPR037546">
    <property type="entry name" value="SAC51-like"/>
</dbReference>
<dbReference type="GO" id="GO:0005634">
    <property type="term" value="C:nucleus"/>
    <property type="evidence" value="ECO:0007669"/>
    <property type="project" value="UniProtKB-SubCell"/>
</dbReference>
<evidence type="ECO:0000313" key="8">
    <source>
        <dbReference type="Proteomes" id="UP001642360"/>
    </source>
</evidence>
<organism evidence="7 8">
    <name type="scientific">Ilex paraguariensis</name>
    <name type="common">yerba mate</name>
    <dbReference type="NCBI Taxonomy" id="185542"/>
    <lineage>
        <taxon>Eukaryota</taxon>
        <taxon>Viridiplantae</taxon>
        <taxon>Streptophyta</taxon>
        <taxon>Embryophyta</taxon>
        <taxon>Tracheophyta</taxon>
        <taxon>Spermatophyta</taxon>
        <taxon>Magnoliopsida</taxon>
        <taxon>eudicotyledons</taxon>
        <taxon>Gunneridae</taxon>
        <taxon>Pentapetalae</taxon>
        <taxon>asterids</taxon>
        <taxon>campanulids</taxon>
        <taxon>Aquifoliales</taxon>
        <taxon>Aquifoliaceae</taxon>
        <taxon>Ilex</taxon>
    </lineage>
</organism>
<evidence type="ECO:0000256" key="4">
    <source>
        <dbReference type="ARBA" id="ARBA00023242"/>
    </source>
</evidence>
<feature type="compositionally biased region" description="Acidic residues" evidence="5">
    <location>
        <begin position="271"/>
        <end position="287"/>
    </location>
</feature>
<dbReference type="CDD" id="cd18917">
    <property type="entry name" value="bHLH_AtSAC51_like"/>
    <property type="match status" value="1"/>
</dbReference>
<evidence type="ECO:0000256" key="1">
    <source>
        <dbReference type="ARBA" id="ARBA00004123"/>
    </source>
</evidence>
<dbReference type="AlphaFoldDB" id="A0ABC8RWT6"/>
<comment type="subcellular location">
    <subcellularLocation>
        <location evidence="1">Nucleus</location>
    </subcellularLocation>
</comment>
<reference evidence="7 8" key="1">
    <citation type="submission" date="2024-02" db="EMBL/GenBank/DDBJ databases">
        <authorList>
            <person name="Vignale AGUSTIN F."/>
            <person name="Sosa J E."/>
            <person name="Modenutti C."/>
        </authorList>
    </citation>
    <scope>NUCLEOTIDE SEQUENCE [LARGE SCALE GENOMIC DNA]</scope>
</reference>
<evidence type="ECO:0000256" key="2">
    <source>
        <dbReference type="ARBA" id="ARBA00023015"/>
    </source>
</evidence>
<proteinExistence type="predicted"/>
<dbReference type="PANTHER" id="PTHR36066:SF2">
    <property type="entry name" value="TRANSCRIPTION FACTOR BHLH145"/>
    <property type="match status" value="1"/>
</dbReference>
<keyword evidence="4" id="KW-0539">Nucleus</keyword>
<keyword evidence="3" id="KW-0804">Transcription</keyword>
<accession>A0ABC8RWT6</accession>
<keyword evidence="8" id="KW-1185">Reference proteome</keyword>
<dbReference type="SUPFAM" id="SSF47459">
    <property type="entry name" value="HLH, helix-loop-helix DNA-binding domain"/>
    <property type="match status" value="1"/>
</dbReference>
<dbReference type="Proteomes" id="UP001642360">
    <property type="component" value="Unassembled WGS sequence"/>
</dbReference>
<gene>
    <name evidence="7" type="ORF">ILEXP_LOCUS16993</name>
</gene>
<comment type="caution">
    <text evidence="7">The sequence shown here is derived from an EMBL/GenBank/DDBJ whole genome shotgun (WGS) entry which is preliminary data.</text>
</comment>
<evidence type="ECO:0000259" key="6">
    <source>
        <dbReference type="PROSITE" id="PS50888"/>
    </source>
</evidence>
<keyword evidence="2" id="KW-0805">Transcription regulation</keyword>